<feature type="domain" description="Phage tail tape measure protein" evidence="3">
    <location>
        <begin position="89"/>
        <end position="273"/>
    </location>
</feature>
<dbReference type="NCBIfam" id="TIGR01760">
    <property type="entry name" value="tape_meas_TP901"/>
    <property type="match status" value="1"/>
</dbReference>
<feature type="transmembrane region" description="Helical" evidence="2">
    <location>
        <begin position="398"/>
        <end position="418"/>
    </location>
</feature>
<dbReference type="Proteomes" id="UP000282515">
    <property type="component" value="Unassembled WGS sequence"/>
</dbReference>
<dbReference type="Pfam" id="PF10145">
    <property type="entry name" value="PhageMin_Tail"/>
    <property type="match status" value="1"/>
</dbReference>
<keyword evidence="1" id="KW-1188">Viral release from host cell</keyword>
<dbReference type="OrthoDB" id="3778130at2"/>
<dbReference type="PANTHER" id="PTHR37813:SF1">
    <property type="entry name" value="FELS-2 PROPHAGE PROTEIN"/>
    <property type="match status" value="1"/>
</dbReference>
<reference evidence="4 5" key="1">
    <citation type="submission" date="2018-10" db="EMBL/GenBank/DDBJ databases">
        <title>Aeromicrobium sp. 9W16Y-2 whole genome shotgun sequence.</title>
        <authorList>
            <person name="Li F."/>
        </authorList>
    </citation>
    <scope>NUCLEOTIDE SEQUENCE [LARGE SCALE GENOMIC DNA]</scope>
    <source>
        <strain evidence="4 5">9W16Y-2</strain>
    </source>
</reference>
<evidence type="ECO:0000259" key="3">
    <source>
        <dbReference type="Pfam" id="PF10145"/>
    </source>
</evidence>
<feature type="transmembrane region" description="Helical" evidence="2">
    <location>
        <begin position="455"/>
        <end position="477"/>
    </location>
</feature>
<dbReference type="InterPro" id="IPR010090">
    <property type="entry name" value="Phage_tape_meas"/>
</dbReference>
<accession>A0A3L8PL57</accession>
<keyword evidence="2" id="KW-0472">Membrane</keyword>
<gene>
    <name evidence="4" type="ORF">D9V41_09240</name>
</gene>
<protein>
    <submittedName>
        <fullName evidence="4">Phage tail tape measure protein</fullName>
    </submittedName>
</protein>
<comment type="caution">
    <text evidence="4">The sequence shown here is derived from an EMBL/GenBank/DDBJ whole genome shotgun (WGS) entry which is preliminary data.</text>
</comment>
<organism evidence="4 5">
    <name type="scientific">Aeromicrobium phragmitis</name>
    <dbReference type="NCBI Taxonomy" id="2478914"/>
    <lineage>
        <taxon>Bacteria</taxon>
        <taxon>Bacillati</taxon>
        <taxon>Actinomycetota</taxon>
        <taxon>Actinomycetes</taxon>
        <taxon>Propionibacteriales</taxon>
        <taxon>Nocardioidaceae</taxon>
        <taxon>Aeromicrobium</taxon>
    </lineage>
</organism>
<evidence type="ECO:0000313" key="5">
    <source>
        <dbReference type="Proteomes" id="UP000282515"/>
    </source>
</evidence>
<keyword evidence="2" id="KW-1133">Transmembrane helix</keyword>
<feature type="transmembrane region" description="Helical" evidence="2">
    <location>
        <begin position="483"/>
        <end position="505"/>
    </location>
</feature>
<sequence length="774" mass="79678">MALDVGDLVARLRLDTGPFDRDSRTAEGKFGAWGGRLGKVAIAAGATVAAAMGAAAYQGVQAFAEFESGMNEVFTLLPGISEQAMGDMSDQVKQFSMDFGVLPNEVVPALYQSLSAGVPPDNVFDFLETAQMAAKGGVTELTTAVDGISSVVNAYGDEILDATQASDLMFTAVRLGKTNFEELSGSLYNVTPTAAALGVEFGDITAAMAQMTAQGVPTSVATTQLRQLFVELSKEGGAASDAFKEIAGEGFADFIAGGGNVADALDIMQQAADENDVALQDMFGSVEAGAAALSLAAGGTDSYRAAMDEMANSAGATEAAYNQMDQGLSASWDRIKAAGSVALIDLGEQLAPFVSDVADLAEQALPSLVGAVGSVGDAFTAAGDAVGVATDFLEDHEVAVTLVAGAITGVLVAALTVWMTRTVVAAATNTIAWFTTAAASQTSAAVQSKSALQVVIGWLLMGARALGQGLIIAGVWAAQIAAAAVRGAAVFLIQAGLVVGGWVLMGAQAMAQAARMAAAWFIALGPIGWAIAAIIAVVVLIIAYWDEIKAATQAAWEWVVEQVKKVPGAIVSFFMNWTLPGLIIKHWDKIKSTFRNGVSNVVQWMRDLPGRILGAVGNLGSLLWGVGEDIMRGLRDGIDRGLEWVKSKLGGVGKLIPGWLKDVLGISSPSKVMRDQVGLWIPAGIAEGVERGMPGLRSTITGMVDDVVVPIDAAAAYRSAVMTRSWGASGALAPTGRVGGAGYGGPLVEQHVHAAPGMSEEAIGDAAEPVKVFV</sequence>
<dbReference type="EMBL" id="RDBF01000005">
    <property type="protein sequence ID" value="RLV56061.1"/>
    <property type="molecule type" value="Genomic_DNA"/>
</dbReference>
<keyword evidence="5" id="KW-1185">Reference proteome</keyword>
<dbReference type="PANTHER" id="PTHR37813">
    <property type="entry name" value="FELS-2 PROPHAGE PROTEIN"/>
    <property type="match status" value="1"/>
</dbReference>
<dbReference type="RefSeq" id="WP_121794257.1">
    <property type="nucleotide sequence ID" value="NZ_RDBF01000005.1"/>
</dbReference>
<evidence type="ECO:0000256" key="2">
    <source>
        <dbReference type="SAM" id="Phobius"/>
    </source>
</evidence>
<evidence type="ECO:0000256" key="1">
    <source>
        <dbReference type="ARBA" id="ARBA00022612"/>
    </source>
</evidence>
<evidence type="ECO:0000313" key="4">
    <source>
        <dbReference type="EMBL" id="RLV56061.1"/>
    </source>
</evidence>
<feature type="transmembrane region" description="Helical" evidence="2">
    <location>
        <begin position="517"/>
        <end position="545"/>
    </location>
</feature>
<dbReference type="AlphaFoldDB" id="A0A3L8PL57"/>
<name>A0A3L8PL57_9ACTN</name>
<proteinExistence type="predicted"/>
<keyword evidence="2" id="KW-0812">Transmembrane</keyword>